<feature type="compositionally biased region" description="Low complexity" evidence="1">
    <location>
        <begin position="259"/>
        <end position="273"/>
    </location>
</feature>
<comment type="caution">
    <text evidence="3">The sequence shown here is derived from an EMBL/GenBank/DDBJ whole genome shotgun (WGS) entry which is preliminary data.</text>
</comment>
<dbReference type="Proteomes" id="UP001205105">
    <property type="component" value="Unassembled WGS sequence"/>
</dbReference>
<dbReference type="AlphaFoldDB" id="A0AAD5DET1"/>
<protein>
    <recommendedName>
        <fullName evidence="2">Smr domain-containing protein</fullName>
    </recommendedName>
</protein>
<evidence type="ECO:0000313" key="3">
    <source>
        <dbReference type="EMBL" id="KAI7835331.1"/>
    </source>
</evidence>
<evidence type="ECO:0000259" key="2">
    <source>
        <dbReference type="PROSITE" id="PS50828"/>
    </source>
</evidence>
<feature type="region of interest" description="Disordered" evidence="1">
    <location>
        <begin position="205"/>
        <end position="326"/>
    </location>
</feature>
<dbReference type="InterPro" id="IPR036063">
    <property type="entry name" value="Smr_dom_sf"/>
</dbReference>
<dbReference type="PROSITE" id="PS50828">
    <property type="entry name" value="SMR"/>
    <property type="match status" value="1"/>
</dbReference>
<gene>
    <name evidence="3" type="ORF">COHA_010766</name>
</gene>
<feature type="region of interest" description="Disordered" evidence="1">
    <location>
        <begin position="1"/>
        <end position="60"/>
    </location>
</feature>
<proteinExistence type="predicted"/>
<accession>A0AAD5DET1</accession>
<feature type="domain" description="Smr" evidence="2">
    <location>
        <begin position="139"/>
        <end position="378"/>
    </location>
</feature>
<feature type="non-terminal residue" evidence="3">
    <location>
        <position position="1"/>
    </location>
</feature>
<name>A0AAD5DET1_9CHLO</name>
<feature type="compositionally biased region" description="Low complexity" evidence="1">
    <location>
        <begin position="7"/>
        <end position="22"/>
    </location>
</feature>
<keyword evidence="4" id="KW-1185">Reference proteome</keyword>
<evidence type="ECO:0000313" key="4">
    <source>
        <dbReference type="Proteomes" id="UP001205105"/>
    </source>
</evidence>
<evidence type="ECO:0000256" key="1">
    <source>
        <dbReference type="SAM" id="MobiDB-lite"/>
    </source>
</evidence>
<organism evidence="3 4">
    <name type="scientific">Chlorella ohadii</name>
    <dbReference type="NCBI Taxonomy" id="2649997"/>
    <lineage>
        <taxon>Eukaryota</taxon>
        <taxon>Viridiplantae</taxon>
        <taxon>Chlorophyta</taxon>
        <taxon>core chlorophytes</taxon>
        <taxon>Trebouxiophyceae</taxon>
        <taxon>Chlorellales</taxon>
        <taxon>Chlorellaceae</taxon>
        <taxon>Chlorella clade</taxon>
        <taxon>Chlorella</taxon>
    </lineage>
</organism>
<dbReference type="EMBL" id="JADXDR010000288">
    <property type="protein sequence ID" value="KAI7835331.1"/>
    <property type="molecule type" value="Genomic_DNA"/>
</dbReference>
<feature type="compositionally biased region" description="Low complexity" evidence="1">
    <location>
        <begin position="293"/>
        <end position="319"/>
    </location>
</feature>
<feature type="compositionally biased region" description="Gly residues" evidence="1">
    <location>
        <begin position="220"/>
        <end position="233"/>
    </location>
</feature>
<dbReference type="SUPFAM" id="SSF160443">
    <property type="entry name" value="SMR domain-like"/>
    <property type="match status" value="1"/>
</dbReference>
<dbReference type="Gene3D" id="3.30.1370.110">
    <property type="match status" value="1"/>
</dbReference>
<sequence length="430" mass="44595">LIRQQRAAEGGPAESAAAAGDAAEGREGGGGSGGGSGEEEDASGGAGSSGSSNGKRPPYRLHQHRQGALAVDQGGPSARGHNQRKRHASLGLLLSRGLPGAGTPGGAVSSAGGGDAAAAAGGGHEAEGQGLQLRQLLVLDLHGSSQAAARMVLLRRLEGLVMHAGQLFAEMERLEQEHYHRQEQQQLLSQARRQTKQAGRALLHELSSGGGNGSDVSSSSGGGDGNGDSGGSEGCRRSWAWPSRQAAGLPEGNAAWNGQQQQQQEGTQQQQQQHEWPALGQRWDDATGSAWPAGQQAANAEAAGNQQEQAQQQADAAGRPRGRRFMPPPLNIITGVGRHSKGGRGGVLKAAVRQTLQQQGLPALDDPSNEGVVIVPWPALAAYLERQREAMDKDHFFSAARMRYLYVLSGVAGLAAAANLLPRLAPWLPS</sequence>
<reference evidence="3" key="1">
    <citation type="submission" date="2020-11" db="EMBL/GenBank/DDBJ databases">
        <title>Chlorella ohadii genome sequencing and assembly.</title>
        <authorList>
            <person name="Murik O."/>
            <person name="Treves H."/>
            <person name="Kedem I."/>
            <person name="Shotland Y."/>
            <person name="Kaplan A."/>
        </authorList>
    </citation>
    <scope>NUCLEOTIDE SEQUENCE</scope>
    <source>
        <strain evidence="3">1</strain>
    </source>
</reference>
<dbReference type="InterPro" id="IPR002625">
    <property type="entry name" value="Smr_dom"/>
</dbReference>
<feature type="region of interest" description="Disordered" evidence="1">
    <location>
        <begin position="102"/>
        <end position="123"/>
    </location>
</feature>